<reference evidence="2 3" key="1">
    <citation type="journal article" date="2018" name="Microb. Genom.">
        <title>Expanding an expanded genome: long-read sequencing of Trypanosoma cruzi.</title>
        <authorList>
            <person name="Berna L."/>
            <person name="Rodriguez M."/>
            <person name="Chiribao M.L."/>
            <person name="Parodi-Talice A."/>
            <person name="Pita S."/>
            <person name="Rijo G."/>
            <person name="Alvarez-Valin F."/>
            <person name="Robello C."/>
        </authorList>
    </citation>
    <scope>NUCLEOTIDE SEQUENCE [LARGE SCALE GENOMIC DNA]</scope>
    <source>
        <strain evidence="2 3">Dm28c</strain>
    </source>
</reference>
<evidence type="ECO:0000313" key="3">
    <source>
        <dbReference type="Proteomes" id="UP000246121"/>
    </source>
</evidence>
<protein>
    <submittedName>
        <fullName evidence="2">Uncharacterized protein</fullName>
    </submittedName>
</protein>
<evidence type="ECO:0000256" key="1">
    <source>
        <dbReference type="SAM" id="MobiDB-lite"/>
    </source>
</evidence>
<dbReference type="OrthoDB" id="271768at2759"/>
<dbReference type="Proteomes" id="UP000246121">
    <property type="component" value="Unassembled WGS sequence"/>
</dbReference>
<dbReference type="VEuPathDB" id="TriTrypDB:C4B63_2g1402c"/>
<dbReference type="VEuPathDB" id="TriTrypDB:TcCLB.506885.300"/>
<dbReference type="AlphaFoldDB" id="A0A2V2W548"/>
<dbReference type="VEuPathDB" id="TriTrypDB:BCY84_14477"/>
<comment type="caution">
    <text evidence="2">The sequence shown here is derived from an EMBL/GenBank/DDBJ whole genome shotgun (WGS) entry which is preliminary data.</text>
</comment>
<dbReference type="VEuPathDB" id="TriTrypDB:TcG_06957"/>
<dbReference type="VEuPathDB" id="TriTrypDB:TcCLB.510729.119"/>
<sequence>MRQTSVKLLHSKRLEIKQRMLQRNEARRSQLRHAELDRFRAQSTEGSDPEKDAYEFIGREFHCDVGDPAVLDLLLSIEEEIRNEQLVSLYEESQNEDWEKYFQHLA</sequence>
<proteinExistence type="predicted"/>
<dbReference type="EMBL" id="PRFA01000002">
    <property type="protein sequence ID" value="PWV02639.1"/>
    <property type="molecule type" value="Genomic_DNA"/>
</dbReference>
<organism evidence="2 3">
    <name type="scientific">Trypanosoma cruzi</name>
    <dbReference type="NCBI Taxonomy" id="5693"/>
    <lineage>
        <taxon>Eukaryota</taxon>
        <taxon>Discoba</taxon>
        <taxon>Euglenozoa</taxon>
        <taxon>Kinetoplastea</taxon>
        <taxon>Metakinetoplastina</taxon>
        <taxon>Trypanosomatida</taxon>
        <taxon>Trypanosomatidae</taxon>
        <taxon>Trypanosoma</taxon>
        <taxon>Schizotrypanum</taxon>
    </lineage>
</organism>
<feature type="region of interest" description="Disordered" evidence="1">
    <location>
        <begin position="25"/>
        <end position="50"/>
    </location>
</feature>
<name>A0A2V2W548_TRYCR</name>
<dbReference type="VEuPathDB" id="TriTrypDB:C3747_1g1640c"/>
<dbReference type="VEuPathDB" id="TriTrypDB:TcBrA4_0060030"/>
<gene>
    <name evidence="2" type="ORF">C4B63_2g1402c</name>
</gene>
<dbReference type="VEuPathDB" id="TriTrypDB:TcCL_NonESM00024"/>
<accession>A0A2V2W548</accession>
<evidence type="ECO:0000313" key="2">
    <source>
        <dbReference type="EMBL" id="PWV02639.1"/>
    </source>
</evidence>
<dbReference type="VEuPathDB" id="TriTrypDB:TcYC6_0071430"/>
<feature type="compositionally biased region" description="Basic and acidic residues" evidence="1">
    <location>
        <begin position="25"/>
        <end position="40"/>
    </location>
</feature>